<evidence type="ECO:0000313" key="1">
    <source>
        <dbReference type="EMBL" id="APM40461.1"/>
    </source>
</evidence>
<dbReference type="GO" id="GO:0003677">
    <property type="term" value="F:DNA binding"/>
    <property type="evidence" value="ECO:0007669"/>
    <property type="project" value="InterPro"/>
</dbReference>
<proteinExistence type="predicted"/>
<dbReference type="InterPro" id="IPR010982">
    <property type="entry name" value="Lambda_DNA-bd_dom_sf"/>
</dbReference>
<protein>
    <recommendedName>
        <fullName evidence="3">HTH cro/C1-type domain-containing protein</fullName>
    </recommendedName>
</protein>
<reference evidence="1 2" key="1">
    <citation type="submission" date="2016-12" db="EMBL/GenBank/DDBJ databases">
        <title>Complete genome sequence of Clostridium kluyveri JZZ isolated from the pit mud of a Chinese flavor liquor-making factory.</title>
        <authorList>
            <person name="Wang Y."/>
        </authorList>
    </citation>
    <scope>NUCLEOTIDE SEQUENCE [LARGE SCALE GENOMIC DNA]</scope>
    <source>
        <strain evidence="1 2">JZZ</strain>
    </source>
</reference>
<gene>
    <name evidence="1" type="ORF">BS101_17840</name>
</gene>
<sequence length="120" mass="13860">MPRKKTYEQGSFGELLSLMIEHAGLTKTAFQEQIGITKTYLFDVLNGRVSPPAPDMQFKMIKLLKPRQKDKINFFELAAKKRSEVPADIAMYLRNGKHREEIRKKIDYTHLFIDGGNESD</sequence>
<evidence type="ECO:0008006" key="3">
    <source>
        <dbReference type="Google" id="ProtNLM"/>
    </source>
</evidence>
<accession>A0A1L5FBR2</accession>
<dbReference type="CDD" id="cd00093">
    <property type="entry name" value="HTH_XRE"/>
    <property type="match status" value="1"/>
</dbReference>
<dbReference type="Proteomes" id="UP000184604">
    <property type="component" value="Chromosome"/>
</dbReference>
<dbReference type="AlphaFoldDB" id="A0A1L5FBR2"/>
<dbReference type="OrthoDB" id="1852078at2"/>
<organism evidence="1 2">
    <name type="scientific">Clostridium kluyveri</name>
    <dbReference type="NCBI Taxonomy" id="1534"/>
    <lineage>
        <taxon>Bacteria</taxon>
        <taxon>Bacillati</taxon>
        <taxon>Bacillota</taxon>
        <taxon>Clostridia</taxon>
        <taxon>Eubacteriales</taxon>
        <taxon>Clostridiaceae</taxon>
        <taxon>Clostridium</taxon>
    </lineage>
</organism>
<dbReference type="EMBL" id="CP018335">
    <property type="protein sequence ID" value="APM40461.1"/>
    <property type="molecule type" value="Genomic_DNA"/>
</dbReference>
<dbReference type="SUPFAM" id="SSF47413">
    <property type="entry name" value="lambda repressor-like DNA-binding domains"/>
    <property type="match status" value="1"/>
</dbReference>
<dbReference type="RefSeq" id="WP_073540056.1">
    <property type="nucleotide sequence ID" value="NZ_CP018335.1"/>
</dbReference>
<dbReference type="InterPro" id="IPR001387">
    <property type="entry name" value="Cro/C1-type_HTH"/>
</dbReference>
<name>A0A1L5FBR2_CLOKL</name>
<evidence type="ECO:0000313" key="2">
    <source>
        <dbReference type="Proteomes" id="UP000184604"/>
    </source>
</evidence>
<dbReference type="Gene3D" id="1.10.260.40">
    <property type="entry name" value="lambda repressor-like DNA-binding domains"/>
    <property type="match status" value="1"/>
</dbReference>